<keyword evidence="1" id="KW-1185">Reference proteome</keyword>
<evidence type="ECO:0000313" key="2">
    <source>
        <dbReference type="WBParaSite" id="ALUE_0000085501-mRNA-1"/>
    </source>
</evidence>
<proteinExistence type="predicted"/>
<dbReference type="AlphaFoldDB" id="A0A0M3HH60"/>
<organism evidence="1 2">
    <name type="scientific">Ascaris lumbricoides</name>
    <name type="common">Giant roundworm</name>
    <dbReference type="NCBI Taxonomy" id="6252"/>
    <lineage>
        <taxon>Eukaryota</taxon>
        <taxon>Metazoa</taxon>
        <taxon>Ecdysozoa</taxon>
        <taxon>Nematoda</taxon>
        <taxon>Chromadorea</taxon>
        <taxon>Rhabditida</taxon>
        <taxon>Spirurina</taxon>
        <taxon>Ascaridomorpha</taxon>
        <taxon>Ascaridoidea</taxon>
        <taxon>Ascarididae</taxon>
        <taxon>Ascaris</taxon>
    </lineage>
</organism>
<dbReference type="Proteomes" id="UP000036681">
    <property type="component" value="Unplaced"/>
</dbReference>
<evidence type="ECO:0000313" key="1">
    <source>
        <dbReference type="Proteomes" id="UP000036681"/>
    </source>
</evidence>
<reference evidence="2" key="1">
    <citation type="submission" date="2017-02" db="UniProtKB">
        <authorList>
            <consortium name="WormBaseParasite"/>
        </authorList>
    </citation>
    <scope>IDENTIFICATION</scope>
</reference>
<accession>A0A0M3HH60</accession>
<name>A0A0M3HH60_ASCLU</name>
<dbReference type="WBParaSite" id="ALUE_0000085501-mRNA-1">
    <property type="protein sequence ID" value="ALUE_0000085501-mRNA-1"/>
    <property type="gene ID" value="ALUE_0000085501"/>
</dbReference>
<protein>
    <submittedName>
        <fullName evidence="2">Transposase</fullName>
    </submittedName>
</protein>
<sequence>MYCLSKMFLSLWIQRQRMSPKRTSSLQLLCTGQFFIERDWPTLNRILPELVKANYADKPDIIEMQKAIEVLAVAGWKWMPITVGVRFQKNWSIWLRIFGTSQKRQLNPNMRQYRPIVSRKQSPNKLSDPRGMKSKILFISILSEK</sequence>